<accession>A0A1B6PC68</accession>
<proteinExistence type="predicted"/>
<name>A0A1B6PC68_SORBI</name>
<evidence type="ECO:0000313" key="1">
    <source>
        <dbReference type="EMBL" id="KXG23306.1"/>
    </source>
</evidence>
<reference evidence="2" key="2">
    <citation type="journal article" date="2018" name="Plant J.">
        <title>The Sorghum bicolor reference genome: improved assembly, gene annotations, a transcriptome atlas, and signatures of genome organization.</title>
        <authorList>
            <person name="McCormick R.F."/>
            <person name="Truong S.K."/>
            <person name="Sreedasyam A."/>
            <person name="Jenkins J."/>
            <person name="Shu S."/>
            <person name="Sims D."/>
            <person name="Kennedy M."/>
            <person name="Amirebrahimi M."/>
            <person name="Weers B.D."/>
            <person name="McKinley B."/>
            <person name="Mattison A."/>
            <person name="Morishige D.T."/>
            <person name="Grimwood J."/>
            <person name="Schmutz J."/>
            <person name="Mullet J.E."/>
        </authorList>
    </citation>
    <scope>NUCLEOTIDE SEQUENCE [LARGE SCALE GENOMIC DNA]</scope>
    <source>
        <strain evidence="2">cv. BTx623</strain>
    </source>
</reference>
<organism evidence="1 2">
    <name type="scientific">Sorghum bicolor</name>
    <name type="common">Sorghum</name>
    <name type="synonym">Sorghum vulgare</name>
    <dbReference type="NCBI Taxonomy" id="4558"/>
    <lineage>
        <taxon>Eukaryota</taxon>
        <taxon>Viridiplantae</taxon>
        <taxon>Streptophyta</taxon>
        <taxon>Embryophyta</taxon>
        <taxon>Tracheophyta</taxon>
        <taxon>Spermatophyta</taxon>
        <taxon>Magnoliopsida</taxon>
        <taxon>Liliopsida</taxon>
        <taxon>Poales</taxon>
        <taxon>Poaceae</taxon>
        <taxon>PACMAD clade</taxon>
        <taxon>Panicoideae</taxon>
        <taxon>Andropogonodae</taxon>
        <taxon>Andropogoneae</taxon>
        <taxon>Sorghinae</taxon>
        <taxon>Sorghum</taxon>
    </lineage>
</organism>
<reference evidence="1 2" key="1">
    <citation type="journal article" date="2009" name="Nature">
        <title>The Sorghum bicolor genome and the diversification of grasses.</title>
        <authorList>
            <person name="Paterson A.H."/>
            <person name="Bowers J.E."/>
            <person name="Bruggmann R."/>
            <person name="Dubchak I."/>
            <person name="Grimwood J."/>
            <person name="Gundlach H."/>
            <person name="Haberer G."/>
            <person name="Hellsten U."/>
            <person name="Mitros T."/>
            <person name="Poliakov A."/>
            <person name="Schmutz J."/>
            <person name="Spannagl M."/>
            <person name="Tang H."/>
            <person name="Wang X."/>
            <person name="Wicker T."/>
            <person name="Bharti A.K."/>
            <person name="Chapman J."/>
            <person name="Feltus F.A."/>
            <person name="Gowik U."/>
            <person name="Grigoriev I.V."/>
            <person name="Lyons E."/>
            <person name="Maher C.A."/>
            <person name="Martis M."/>
            <person name="Narechania A."/>
            <person name="Otillar R.P."/>
            <person name="Penning B.W."/>
            <person name="Salamov A.A."/>
            <person name="Wang Y."/>
            <person name="Zhang L."/>
            <person name="Carpita N.C."/>
            <person name="Freeling M."/>
            <person name="Gingle A.R."/>
            <person name="Hash C.T."/>
            <person name="Keller B."/>
            <person name="Klein P."/>
            <person name="Kresovich S."/>
            <person name="McCann M.C."/>
            <person name="Ming R."/>
            <person name="Peterson D.G."/>
            <person name="Mehboob-ur-Rahman"/>
            <person name="Ware D."/>
            <person name="Westhoff P."/>
            <person name="Mayer K.F."/>
            <person name="Messing J."/>
            <person name="Rokhsar D.S."/>
        </authorList>
    </citation>
    <scope>NUCLEOTIDE SEQUENCE [LARGE SCALE GENOMIC DNA]</scope>
    <source>
        <strain evidence="2">cv. BTx623</strain>
    </source>
</reference>
<dbReference type="AlphaFoldDB" id="A0A1B6PC68"/>
<dbReference type="EMBL" id="CM000767">
    <property type="protein sequence ID" value="KXG23306.1"/>
    <property type="molecule type" value="Genomic_DNA"/>
</dbReference>
<keyword evidence="2" id="KW-1185">Reference proteome</keyword>
<dbReference type="InParanoid" id="A0A1B6PC68"/>
<evidence type="ECO:0000313" key="2">
    <source>
        <dbReference type="Proteomes" id="UP000000768"/>
    </source>
</evidence>
<sequence length="69" mass="7424">MDLLAGPSSPWWPAYLAAAIEGATAVAEEVGSRSLRWRSARMSKSSPWTSSSLPHVSKKLECAAGYMKV</sequence>
<gene>
    <name evidence="1" type="ORF">SORBI_3008G081700</name>
</gene>
<protein>
    <submittedName>
        <fullName evidence="1">Uncharacterized protein</fullName>
    </submittedName>
</protein>
<dbReference type="Gramene" id="KXG23306">
    <property type="protein sequence ID" value="KXG23306"/>
    <property type="gene ID" value="SORBI_3008G081700"/>
</dbReference>
<dbReference type="Proteomes" id="UP000000768">
    <property type="component" value="Chromosome 8"/>
</dbReference>